<gene>
    <name evidence="1" type="ORF">GDO86_016798</name>
</gene>
<name>A0A8T2IHU3_9PIPI</name>
<dbReference type="Proteomes" id="UP000812440">
    <property type="component" value="Chromosome 9"/>
</dbReference>
<sequence length="80" mass="8948">MWDLMNTGQNKIKAHIEVYFLCRGELTTHRSSMTMESALAHVPPHKQLRGSSLHMILSKESLPALHCIFACSALSVTVKI</sequence>
<evidence type="ECO:0000313" key="2">
    <source>
        <dbReference type="Proteomes" id="UP000812440"/>
    </source>
</evidence>
<reference evidence="1" key="1">
    <citation type="thesis" date="2020" institute="ProQuest LLC" country="789 East Eisenhower Parkway, Ann Arbor, MI, USA">
        <title>Comparative Genomics and Chromosome Evolution.</title>
        <authorList>
            <person name="Mudd A.B."/>
        </authorList>
    </citation>
    <scope>NUCLEOTIDE SEQUENCE</scope>
    <source>
        <strain evidence="1">Female2</strain>
        <tissue evidence="1">Blood</tissue>
    </source>
</reference>
<organism evidence="1 2">
    <name type="scientific">Hymenochirus boettgeri</name>
    <name type="common">Congo dwarf clawed frog</name>
    <dbReference type="NCBI Taxonomy" id="247094"/>
    <lineage>
        <taxon>Eukaryota</taxon>
        <taxon>Metazoa</taxon>
        <taxon>Chordata</taxon>
        <taxon>Craniata</taxon>
        <taxon>Vertebrata</taxon>
        <taxon>Euteleostomi</taxon>
        <taxon>Amphibia</taxon>
        <taxon>Batrachia</taxon>
        <taxon>Anura</taxon>
        <taxon>Pipoidea</taxon>
        <taxon>Pipidae</taxon>
        <taxon>Pipinae</taxon>
        <taxon>Hymenochirus</taxon>
    </lineage>
</organism>
<keyword evidence="2" id="KW-1185">Reference proteome</keyword>
<dbReference type="AlphaFoldDB" id="A0A8T2IHU3"/>
<accession>A0A8T2IHU3</accession>
<comment type="caution">
    <text evidence="1">The sequence shown here is derived from an EMBL/GenBank/DDBJ whole genome shotgun (WGS) entry which is preliminary data.</text>
</comment>
<protein>
    <submittedName>
        <fullName evidence="1">Uncharacterized protein</fullName>
    </submittedName>
</protein>
<evidence type="ECO:0000313" key="1">
    <source>
        <dbReference type="EMBL" id="KAG8432289.1"/>
    </source>
</evidence>
<proteinExistence type="predicted"/>
<dbReference type="EMBL" id="JAACNH010000009">
    <property type="protein sequence ID" value="KAG8432289.1"/>
    <property type="molecule type" value="Genomic_DNA"/>
</dbReference>